<dbReference type="Proteomes" id="UP000032946">
    <property type="component" value="Chromosome"/>
</dbReference>
<dbReference type="RefSeq" id="WP_008053283.1">
    <property type="nucleotide sequence ID" value="NZ_FO818640.1"/>
</dbReference>
<dbReference type="EMBL" id="FO818640">
    <property type="protein sequence ID" value="CDM96996.1"/>
    <property type="molecule type" value="Genomic_DNA"/>
</dbReference>
<evidence type="ECO:0000313" key="1">
    <source>
        <dbReference type="EMBL" id="CDM96996.1"/>
    </source>
</evidence>
<dbReference type="SUPFAM" id="SSF56436">
    <property type="entry name" value="C-type lectin-like"/>
    <property type="match status" value="1"/>
</dbReference>
<organism evidence="1 2">
    <name type="scientific">Limnospira indica PCC 8005</name>
    <dbReference type="NCBI Taxonomy" id="376219"/>
    <lineage>
        <taxon>Bacteria</taxon>
        <taxon>Bacillati</taxon>
        <taxon>Cyanobacteriota</taxon>
        <taxon>Cyanophyceae</taxon>
        <taxon>Oscillatoriophycideae</taxon>
        <taxon>Oscillatoriales</taxon>
        <taxon>Sirenicapillariaceae</taxon>
        <taxon>Limnospira</taxon>
    </lineage>
</organism>
<dbReference type="AlphaFoldDB" id="A0A9P1KIJ1"/>
<dbReference type="Gene3D" id="3.90.1580.10">
    <property type="entry name" value="paralog of FGE (formylglycine-generating enzyme)"/>
    <property type="match status" value="1"/>
</dbReference>
<dbReference type="InterPro" id="IPR042095">
    <property type="entry name" value="SUMF_sf"/>
</dbReference>
<reference evidence="1 2" key="1">
    <citation type="submission" date="2014-02" db="EMBL/GenBank/DDBJ databases">
        <authorList>
            <person name="Genoscope - CEA"/>
        </authorList>
    </citation>
    <scope>NUCLEOTIDE SEQUENCE [LARGE SCALE GENOMIC DNA]</scope>
    <source>
        <strain evidence="1 2">PCC 8005</strain>
    </source>
</reference>
<gene>
    <name evidence="1" type="ORF">ARTHRO_41405</name>
</gene>
<accession>A0A9P1KIJ1</accession>
<protein>
    <recommendedName>
        <fullName evidence="3">Sulfatase-modifying factor enzyme domain-containing protein</fullName>
    </recommendedName>
</protein>
<dbReference type="InterPro" id="IPR016187">
    <property type="entry name" value="CTDL_fold"/>
</dbReference>
<proteinExistence type="predicted"/>
<name>A0A9P1KIJ1_9CYAN</name>
<keyword evidence="2" id="KW-1185">Reference proteome</keyword>
<evidence type="ECO:0008006" key="3">
    <source>
        <dbReference type="Google" id="ProtNLM"/>
    </source>
</evidence>
<evidence type="ECO:0000313" key="2">
    <source>
        <dbReference type="Proteomes" id="UP000032946"/>
    </source>
</evidence>
<sequence length="82" mass="9007">MLRGGSWNNNPENCRCAYRNRNDPDNLNNNNGFRVACAPPRLFRARADGWEFVGCAVEESSLIPEMSATASENQTESGSLVG</sequence>